<sequence length="368" mass="42301">MKHFLETHQVKLTTIGPVFIGSGELLMKKEYILDRKKRRVSIVNPNKFFQFLKKQHKMDSYEQFILKENAPLHVWLKKQNISDSEIKQFLAYELDSGDIAELNKVKPVELFQKDLYGKPYIPGSSLKGAIRTALLGDDIYNNPELYGAESENIRNVEFKKRTSYLKKEINRVEQKFFFTKNRPETRRGDAVNDVMSGLRISDSKPLSVKDLTLCQKIDVHVKGNEKELSIVRECLKPGTEVQFIMTIDRTECKYTIEQIRQSINGFLKSYNELFLKSFSNGTLFEKDVIYLGGGVGFVSKTVTHPLLKDNPKRIQVVSEVVNNTLSKKAKIEHKHNQDRILGVSPHTCKLTQFDGGLYQMGACEIEIM</sequence>
<evidence type="ECO:0000256" key="3">
    <source>
        <dbReference type="ARBA" id="ARBA00016113"/>
    </source>
</evidence>
<feature type="domain" description="CRISPR type III-associated protein" evidence="7">
    <location>
        <begin position="11"/>
        <end position="293"/>
    </location>
</feature>
<proteinExistence type="inferred from homology"/>
<organism evidence="8 9">
    <name type="scientific">Zhenpiania hominis</name>
    <dbReference type="NCBI Taxonomy" id="2763644"/>
    <lineage>
        <taxon>Bacteria</taxon>
        <taxon>Bacillati</taxon>
        <taxon>Bacillota</taxon>
        <taxon>Clostridia</taxon>
        <taxon>Peptostreptococcales</taxon>
        <taxon>Anaerovoracaceae</taxon>
        <taxon>Zhenpiania</taxon>
    </lineage>
</organism>
<dbReference type="PANTHER" id="PTHR38007">
    <property type="entry name" value="CRISPR SYSTEM CMS PROTEIN CSM5"/>
    <property type="match status" value="1"/>
</dbReference>
<dbReference type="GO" id="GO:0003723">
    <property type="term" value="F:RNA binding"/>
    <property type="evidence" value="ECO:0007669"/>
    <property type="project" value="UniProtKB-KW"/>
</dbReference>
<evidence type="ECO:0000256" key="4">
    <source>
        <dbReference type="ARBA" id="ARBA00022884"/>
    </source>
</evidence>
<dbReference type="NCBIfam" id="TIGR01899">
    <property type="entry name" value="cas_TM1807_csm5"/>
    <property type="match status" value="1"/>
</dbReference>
<dbReference type="InterPro" id="IPR010173">
    <property type="entry name" value="CRISPR-assoc_Csm5"/>
</dbReference>
<name>A0A923NIK9_9FIRM</name>
<evidence type="ECO:0000256" key="2">
    <source>
        <dbReference type="ARBA" id="ARBA00006680"/>
    </source>
</evidence>
<evidence type="ECO:0000259" key="7">
    <source>
        <dbReference type="Pfam" id="PF03787"/>
    </source>
</evidence>
<dbReference type="EMBL" id="JACRYT010000006">
    <property type="protein sequence ID" value="MBC6679713.1"/>
    <property type="molecule type" value="Genomic_DNA"/>
</dbReference>
<gene>
    <name evidence="8" type="primary">csm5</name>
    <name evidence="8" type="ORF">H9L42_07720</name>
</gene>
<evidence type="ECO:0000256" key="5">
    <source>
        <dbReference type="ARBA" id="ARBA00023118"/>
    </source>
</evidence>
<dbReference type="AlphaFoldDB" id="A0A923NIK9"/>
<accession>A0A923NIK9</accession>
<evidence type="ECO:0000256" key="6">
    <source>
        <dbReference type="ARBA" id="ARBA00031720"/>
    </source>
</evidence>
<dbReference type="Proteomes" id="UP000602647">
    <property type="component" value="Unassembled WGS sequence"/>
</dbReference>
<comment type="caution">
    <text evidence="8">The sequence shown here is derived from an EMBL/GenBank/DDBJ whole genome shotgun (WGS) entry which is preliminary data.</text>
</comment>
<protein>
    <recommendedName>
        <fullName evidence="3">CRISPR system Cms protein Csm5</fullName>
    </recommendedName>
    <alternativeName>
        <fullName evidence="6">CRISPR type III A-associated protein Csm5</fullName>
    </alternativeName>
</protein>
<evidence type="ECO:0000313" key="9">
    <source>
        <dbReference type="Proteomes" id="UP000602647"/>
    </source>
</evidence>
<dbReference type="Pfam" id="PF03787">
    <property type="entry name" value="RAMPs"/>
    <property type="match status" value="1"/>
</dbReference>
<reference evidence="8" key="1">
    <citation type="submission" date="2020-08" db="EMBL/GenBank/DDBJ databases">
        <title>Genome public.</title>
        <authorList>
            <person name="Liu C."/>
            <person name="Sun Q."/>
        </authorList>
    </citation>
    <scope>NUCLEOTIDE SEQUENCE</scope>
    <source>
        <strain evidence="8">BX12</strain>
    </source>
</reference>
<evidence type="ECO:0000313" key="8">
    <source>
        <dbReference type="EMBL" id="MBC6679713.1"/>
    </source>
</evidence>
<dbReference type="PANTHER" id="PTHR38007:SF1">
    <property type="entry name" value="CRISPR SYSTEM CMS PROTEIN CSM5"/>
    <property type="match status" value="1"/>
</dbReference>
<evidence type="ECO:0000256" key="1">
    <source>
        <dbReference type="ARBA" id="ARBA00003088"/>
    </source>
</evidence>
<keyword evidence="4" id="KW-0694">RNA-binding</keyword>
<keyword evidence="5" id="KW-0051">Antiviral defense</keyword>
<dbReference type="GO" id="GO:0051607">
    <property type="term" value="P:defense response to virus"/>
    <property type="evidence" value="ECO:0007669"/>
    <property type="project" value="UniProtKB-KW"/>
</dbReference>
<comment type="similarity">
    <text evidence="2">Belongs to the CRISPR-associated Csm5 family.</text>
</comment>
<comment type="function">
    <text evidence="1">This subunit might be involved in maturation of a crRNA intermediate to its mature form.</text>
</comment>
<dbReference type="RefSeq" id="WP_187302819.1">
    <property type="nucleotide sequence ID" value="NZ_JACRYT010000006.1"/>
</dbReference>
<dbReference type="InterPro" id="IPR005537">
    <property type="entry name" value="RAMP_III_fam"/>
</dbReference>
<keyword evidence="9" id="KW-1185">Reference proteome</keyword>